<feature type="transmembrane region" description="Helical" evidence="1">
    <location>
        <begin position="9"/>
        <end position="29"/>
    </location>
</feature>
<evidence type="ECO:0000259" key="2">
    <source>
        <dbReference type="Pfam" id="PF04892"/>
    </source>
</evidence>
<dbReference type="Pfam" id="PF04892">
    <property type="entry name" value="VanZ"/>
    <property type="match status" value="1"/>
</dbReference>
<gene>
    <name evidence="3" type="ORF">DQX05_12650</name>
</gene>
<feature type="domain" description="VanZ-like" evidence="2">
    <location>
        <begin position="15"/>
        <end position="133"/>
    </location>
</feature>
<keyword evidence="1" id="KW-0472">Membrane</keyword>
<proteinExistence type="predicted"/>
<organism evidence="3 4">
    <name type="scientific">Paenibacillus thiaminolyticus</name>
    <name type="common">Bacillus thiaminolyticus</name>
    <dbReference type="NCBI Taxonomy" id="49283"/>
    <lineage>
        <taxon>Bacteria</taxon>
        <taxon>Bacillati</taxon>
        <taxon>Bacillota</taxon>
        <taxon>Bacilli</taxon>
        <taxon>Bacillales</taxon>
        <taxon>Paenibacillaceae</taxon>
        <taxon>Paenibacillus</taxon>
    </lineage>
</organism>
<evidence type="ECO:0000313" key="3">
    <source>
        <dbReference type="EMBL" id="RJG23511.1"/>
    </source>
</evidence>
<dbReference type="RefSeq" id="WP_119794004.1">
    <property type="nucleotide sequence ID" value="NZ_QYZD01000010.1"/>
</dbReference>
<evidence type="ECO:0000313" key="4">
    <source>
        <dbReference type="Proteomes" id="UP000266177"/>
    </source>
</evidence>
<dbReference type="Proteomes" id="UP000266177">
    <property type="component" value="Unassembled WGS sequence"/>
</dbReference>
<dbReference type="EMBL" id="QYZD01000010">
    <property type="protein sequence ID" value="RJG23511.1"/>
    <property type="molecule type" value="Genomic_DNA"/>
</dbReference>
<name>A0A3A3GJS3_PANTH</name>
<comment type="caution">
    <text evidence="3">The sequence shown here is derived from an EMBL/GenBank/DDBJ whole genome shotgun (WGS) entry which is preliminary data.</text>
</comment>
<keyword evidence="1" id="KW-0812">Transmembrane</keyword>
<dbReference type="AlphaFoldDB" id="A0A3A3GJS3"/>
<accession>A0A3A3GJS3</accession>
<evidence type="ECO:0000256" key="1">
    <source>
        <dbReference type="SAM" id="Phobius"/>
    </source>
</evidence>
<dbReference type="PANTHER" id="PTHR36834:SF1">
    <property type="entry name" value="INTEGRAL MEMBRANE PROTEIN"/>
    <property type="match status" value="1"/>
</dbReference>
<dbReference type="PANTHER" id="PTHR36834">
    <property type="entry name" value="MEMBRANE PROTEIN-RELATED"/>
    <property type="match status" value="1"/>
</dbReference>
<dbReference type="InterPro" id="IPR006976">
    <property type="entry name" value="VanZ-like"/>
</dbReference>
<feature type="transmembrane region" description="Helical" evidence="1">
    <location>
        <begin position="62"/>
        <end position="83"/>
    </location>
</feature>
<dbReference type="InterPro" id="IPR053150">
    <property type="entry name" value="Teicoplanin_resist-assoc"/>
</dbReference>
<sequence length="175" mass="20212">MFIGKVRKVTITLLAAYTVVILYFLFFAFDRTSRINNQEYWYNLIPNGIPLYFPLGRDFQSWFFNFANFAAFLPYGILIPLLFPCRFLRFIILFCVSIFMIEILQMITHLGCFDIDDIFINTLGATIGFCAQKLVPRSKNTIKGMSKVAIITLLLSFGTTVIVEGVNNFFEIHQK</sequence>
<keyword evidence="1" id="KW-1133">Transmembrane helix</keyword>
<reference evidence="3 4" key="1">
    <citation type="submission" date="2018-09" db="EMBL/GenBank/DDBJ databases">
        <title>Paenibacillus SK2017-BO5.</title>
        <authorList>
            <person name="Piskunova J.V."/>
            <person name="Dubiley S.A."/>
            <person name="Severinov K.V."/>
        </authorList>
    </citation>
    <scope>NUCLEOTIDE SEQUENCE [LARGE SCALE GENOMIC DNA]</scope>
    <source>
        <strain evidence="3 4">BO5</strain>
    </source>
</reference>
<feature type="transmembrane region" description="Helical" evidence="1">
    <location>
        <begin position="90"/>
        <end position="112"/>
    </location>
</feature>
<feature type="transmembrane region" description="Helical" evidence="1">
    <location>
        <begin position="148"/>
        <end position="170"/>
    </location>
</feature>
<dbReference type="OrthoDB" id="4822551at2"/>
<protein>
    <submittedName>
        <fullName evidence="3">VanZ family protein</fullName>
    </submittedName>
</protein>